<sequence length="65" mass="7424">MAGKKSFPLRLDPTLYAALERWAADEFRSVNGHIEFLLREALRKEGRLPSPSKMAVKEDKNDADH</sequence>
<organism evidence="1 2">
    <name type="scientific">Paenibacillus vini</name>
    <dbReference type="NCBI Taxonomy" id="1476024"/>
    <lineage>
        <taxon>Bacteria</taxon>
        <taxon>Bacillati</taxon>
        <taxon>Bacillota</taxon>
        <taxon>Bacilli</taxon>
        <taxon>Bacillales</taxon>
        <taxon>Paenibacillaceae</taxon>
        <taxon>Paenibacillus</taxon>
    </lineage>
</organism>
<gene>
    <name evidence="1" type="ORF">J42TS3_18400</name>
</gene>
<proteinExistence type="predicted"/>
<evidence type="ECO:0008006" key="3">
    <source>
        <dbReference type="Google" id="ProtNLM"/>
    </source>
</evidence>
<dbReference type="EMBL" id="BOSL01000004">
    <property type="protein sequence ID" value="GIP52805.1"/>
    <property type="molecule type" value="Genomic_DNA"/>
</dbReference>
<reference evidence="1 2" key="1">
    <citation type="submission" date="2021-03" db="EMBL/GenBank/DDBJ databases">
        <title>Antimicrobial resistance genes in bacteria isolated from Japanese honey, and their potential for conferring macrolide and lincosamide resistance in the American foulbrood pathogen Paenibacillus larvae.</title>
        <authorList>
            <person name="Okamoto M."/>
            <person name="Kumagai M."/>
            <person name="Kanamori H."/>
            <person name="Takamatsu D."/>
        </authorList>
    </citation>
    <scope>NUCLEOTIDE SEQUENCE [LARGE SCALE GENOMIC DNA]</scope>
    <source>
        <strain evidence="1 2">J42TS3</strain>
    </source>
</reference>
<evidence type="ECO:0000313" key="1">
    <source>
        <dbReference type="EMBL" id="GIP52805.1"/>
    </source>
</evidence>
<keyword evidence="2" id="KW-1185">Reference proteome</keyword>
<name>A0ABQ4M9Y8_9BACL</name>
<dbReference type="RefSeq" id="WP_211022239.1">
    <property type="nucleotide sequence ID" value="NZ_BOSL01000004.1"/>
</dbReference>
<accession>A0ABQ4M9Y8</accession>
<protein>
    <recommendedName>
        <fullName evidence="3">Arc-like DNA binding domain-containing protein</fullName>
    </recommendedName>
</protein>
<comment type="caution">
    <text evidence="1">The sequence shown here is derived from an EMBL/GenBank/DDBJ whole genome shotgun (WGS) entry which is preliminary data.</text>
</comment>
<evidence type="ECO:0000313" key="2">
    <source>
        <dbReference type="Proteomes" id="UP000679992"/>
    </source>
</evidence>
<dbReference type="Proteomes" id="UP000679992">
    <property type="component" value="Unassembled WGS sequence"/>
</dbReference>
<dbReference type="InterPro" id="IPR010985">
    <property type="entry name" value="Ribbon_hlx_hlx"/>
</dbReference>
<dbReference type="SUPFAM" id="SSF47598">
    <property type="entry name" value="Ribbon-helix-helix"/>
    <property type="match status" value="1"/>
</dbReference>
<dbReference type="Gene3D" id="1.10.1220.10">
    <property type="entry name" value="Met repressor-like"/>
    <property type="match status" value="1"/>
</dbReference>
<dbReference type="InterPro" id="IPR013321">
    <property type="entry name" value="Arc_rbn_hlx_hlx"/>
</dbReference>